<feature type="coiled-coil region" evidence="1">
    <location>
        <begin position="177"/>
        <end position="239"/>
    </location>
</feature>
<dbReference type="RefSeq" id="XP_033770881.1">
    <property type="nucleotide sequence ID" value="XM_033914990.1"/>
</dbReference>
<dbReference type="InterPro" id="IPR042566">
    <property type="entry name" value="L1_C"/>
</dbReference>
<dbReference type="GeneID" id="117345818"/>
<evidence type="ECO:0000256" key="1">
    <source>
        <dbReference type="SAM" id="Coils"/>
    </source>
</evidence>
<dbReference type="KEGG" id="gsh:117345818"/>
<evidence type="ECO:0000313" key="4">
    <source>
        <dbReference type="RefSeq" id="XP_033770881.1"/>
    </source>
</evidence>
<dbReference type="Gene3D" id="3.30.250.20">
    <property type="entry name" value="L1 transposable element, C-terminal domain"/>
    <property type="match status" value="1"/>
</dbReference>
<proteinExistence type="predicted"/>
<evidence type="ECO:0000313" key="3">
    <source>
        <dbReference type="Proteomes" id="UP000515159"/>
    </source>
</evidence>
<keyword evidence="1" id="KW-0175">Coiled coil</keyword>
<feature type="region of interest" description="Disordered" evidence="2">
    <location>
        <begin position="1"/>
        <end position="134"/>
    </location>
</feature>
<protein>
    <submittedName>
        <fullName evidence="4">Uncharacterized protein LOC117345818</fullName>
    </submittedName>
</protein>
<accession>A0A6P8P605</accession>
<keyword evidence="3" id="KW-1185">Reference proteome</keyword>
<dbReference type="InParanoid" id="A0A6P8P605"/>
<evidence type="ECO:0000256" key="2">
    <source>
        <dbReference type="SAM" id="MobiDB-lite"/>
    </source>
</evidence>
<feature type="compositionally biased region" description="Low complexity" evidence="2">
    <location>
        <begin position="8"/>
        <end position="20"/>
    </location>
</feature>
<dbReference type="OrthoDB" id="9537802at2759"/>
<name>A0A6P8P605_GEOSA</name>
<feature type="compositionally biased region" description="Basic and acidic residues" evidence="2">
    <location>
        <begin position="79"/>
        <end position="105"/>
    </location>
</feature>
<reference evidence="4" key="1">
    <citation type="submission" date="2025-08" db="UniProtKB">
        <authorList>
            <consortium name="RefSeq"/>
        </authorList>
    </citation>
    <scope>IDENTIFICATION</scope>
</reference>
<dbReference type="AlphaFoldDB" id="A0A6P8P605"/>
<gene>
    <name evidence="4" type="primary">LOC117345818</name>
</gene>
<organism evidence="3 4">
    <name type="scientific">Geotrypetes seraphini</name>
    <name type="common">Gaboon caecilian</name>
    <name type="synonym">Caecilia seraphini</name>
    <dbReference type="NCBI Taxonomy" id="260995"/>
    <lineage>
        <taxon>Eukaryota</taxon>
        <taxon>Metazoa</taxon>
        <taxon>Chordata</taxon>
        <taxon>Craniata</taxon>
        <taxon>Vertebrata</taxon>
        <taxon>Euteleostomi</taxon>
        <taxon>Amphibia</taxon>
        <taxon>Gymnophiona</taxon>
        <taxon>Geotrypetes</taxon>
    </lineage>
</organism>
<dbReference type="Proteomes" id="UP000515159">
    <property type="component" value="Chromosome 11"/>
</dbReference>
<sequence>MPKRRGRSTAGASRRSGASSFGDIGELLHRMQDTPATAASVCSVEAPRRGETEAASWETTLSPDVRAPPPPPRITSSPRVEELPEDGLHLPLEARKSTEGSREMDSLSFQVSPGEAEDSTTSVGNRAQERDNQDLLSAGEKIKTIKDIYTIEKPREVTLDSIWDLVANLVTSLKPQLALLEDKLENQDTDIKNLKVEMKDSKNSIENIQQELKVSKQLSETLVRDNSNLRRKLEFLENSSQNNNLRLINFPRIAAVPPRDMLKRYITEIWEISEDMIPPFTHVYYLPSKIKEQQLQRQDDIQPLNVSAMLELSDRESAVAATLLVTVALAPDKNWLLRLFFKNKQKDFLGHKVLMFPDLGRDTQKRRREFLMLKPGVISLGGSFFLRHPCKCIIHYRMTKYVFFEPPQLTAFLAGARMDEGKVLSAV</sequence>